<protein>
    <submittedName>
        <fullName evidence="1">Uncharacterized protein</fullName>
    </submittedName>
</protein>
<dbReference type="Proteomes" id="UP001431783">
    <property type="component" value="Unassembled WGS sequence"/>
</dbReference>
<proteinExistence type="predicted"/>
<evidence type="ECO:0000313" key="1">
    <source>
        <dbReference type="EMBL" id="KAK9893004.1"/>
    </source>
</evidence>
<reference evidence="1 2" key="1">
    <citation type="submission" date="2023-03" db="EMBL/GenBank/DDBJ databases">
        <title>Genome insight into feeding habits of ladybird beetles.</title>
        <authorList>
            <person name="Li H.-S."/>
            <person name="Huang Y.-H."/>
            <person name="Pang H."/>
        </authorList>
    </citation>
    <scope>NUCLEOTIDE SEQUENCE [LARGE SCALE GENOMIC DNA]</scope>
    <source>
        <strain evidence="1">SYSU_2023b</strain>
        <tissue evidence="1">Whole body</tissue>
    </source>
</reference>
<dbReference type="AlphaFoldDB" id="A0AAW1VH58"/>
<accession>A0AAW1VH58</accession>
<organism evidence="1 2">
    <name type="scientific">Henosepilachna vigintioctopunctata</name>
    <dbReference type="NCBI Taxonomy" id="420089"/>
    <lineage>
        <taxon>Eukaryota</taxon>
        <taxon>Metazoa</taxon>
        <taxon>Ecdysozoa</taxon>
        <taxon>Arthropoda</taxon>
        <taxon>Hexapoda</taxon>
        <taxon>Insecta</taxon>
        <taxon>Pterygota</taxon>
        <taxon>Neoptera</taxon>
        <taxon>Endopterygota</taxon>
        <taxon>Coleoptera</taxon>
        <taxon>Polyphaga</taxon>
        <taxon>Cucujiformia</taxon>
        <taxon>Coccinelloidea</taxon>
        <taxon>Coccinellidae</taxon>
        <taxon>Epilachninae</taxon>
        <taxon>Epilachnini</taxon>
        <taxon>Henosepilachna</taxon>
    </lineage>
</organism>
<dbReference type="EMBL" id="JARQZJ010000143">
    <property type="protein sequence ID" value="KAK9893004.1"/>
    <property type="molecule type" value="Genomic_DNA"/>
</dbReference>
<evidence type="ECO:0000313" key="2">
    <source>
        <dbReference type="Proteomes" id="UP001431783"/>
    </source>
</evidence>
<comment type="caution">
    <text evidence="1">The sequence shown here is derived from an EMBL/GenBank/DDBJ whole genome shotgun (WGS) entry which is preliminary data.</text>
</comment>
<name>A0AAW1VH58_9CUCU</name>
<keyword evidence="2" id="KW-1185">Reference proteome</keyword>
<sequence length="67" mass="7564">MVEESFSVETVRKSTNISLPYIAMYNLSVISHRDSHVPLLDVSIKPNKKAALRVTFLPNICSERICT</sequence>
<gene>
    <name evidence="1" type="ORF">WA026_023215</name>
</gene>